<dbReference type="PROSITE" id="PS50110">
    <property type="entry name" value="RESPONSE_REGULATORY"/>
    <property type="match status" value="1"/>
</dbReference>
<dbReference type="SMART" id="SM00448">
    <property type="entry name" value="REC"/>
    <property type="match status" value="1"/>
</dbReference>
<name>A0A1G7TMS6_9PROT</name>
<keyword evidence="4 7" id="KW-0238">DNA-binding</keyword>
<dbReference type="Proteomes" id="UP000217076">
    <property type="component" value="Unassembled WGS sequence"/>
</dbReference>
<dbReference type="InterPro" id="IPR001789">
    <property type="entry name" value="Sig_transdc_resp-reg_receiver"/>
</dbReference>
<feature type="modified residue" description="4-aspartylphosphate" evidence="6">
    <location>
        <position position="62"/>
    </location>
</feature>
<organism evidence="10 11">
    <name type="scientific">Roseospirillum parvum</name>
    <dbReference type="NCBI Taxonomy" id="83401"/>
    <lineage>
        <taxon>Bacteria</taxon>
        <taxon>Pseudomonadati</taxon>
        <taxon>Pseudomonadota</taxon>
        <taxon>Alphaproteobacteria</taxon>
        <taxon>Rhodospirillales</taxon>
        <taxon>Rhodospirillaceae</taxon>
        <taxon>Roseospirillum</taxon>
    </lineage>
</organism>
<proteinExistence type="predicted"/>
<dbReference type="Gene3D" id="3.40.50.2300">
    <property type="match status" value="1"/>
</dbReference>
<reference evidence="11" key="1">
    <citation type="submission" date="2016-10" db="EMBL/GenBank/DDBJ databases">
        <authorList>
            <person name="Varghese N."/>
            <person name="Submissions S."/>
        </authorList>
    </citation>
    <scope>NUCLEOTIDE SEQUENCE [LARGE SCALE GENOMIC DNA]</scope>
    <source>
        <strain evidence="11">930I</strain>
    </source>
</reference>
<dbReference type="InterPro" id="IPR011006">
    <property type="entry name" value="CheY-like_superfamily"/>
</dbReference>
<evidence type="ECO:0000256" key="5">
    <source>
        <dbReference type="ARBA" id="ARBA00023163"/>
    </source>
</evidence>
<dbReference type="OrthoDB" id="9802426at2"/>
<dbReference type="InterPro" id="IPR016032">
    <property type="entry name" value="Sig_transdc_resp-reg_C-effctor"/>
</dbReference>
<dbReference type="GO" id="GO:0005829">
    <property type="term" value="C:cytosol"/>
    <property type="evidence" value="ECO:0007669"/>
    <property type="project" value="TreeGrafter"/>
</dbReference>
<evidence type="ECO:0000313" key="10">
    <source>
        <dbReference type="EMBL" id="SDG35979.1"/>
    </source>
</evidence>
<dbReference type="PANTHER" id="PTHR48111">
    <property type="entry name" value="REGULATOR OF RPOS"/>
    <property type="match status" value="1"/>
</dbReference>
<protein>
    <submittedName>
        <fullName evidence="10">Two-component system, OmpR family, phosphate regulon response regulator OmpR</fullName>
    </submittedName>
</protein>
<evidence type="ECO:0000259" key="9">
    <source>
        <dbReference type="PROSITE" id="PS51755"/>
    </source>
</evidence>
<evidence type="ECO:0000256" key="6">
    <source>
        <dbReference type="PROSITE-ProRule" id="PRU00169"/>
    </source>
</evidence>
<dbReference type="EMBL" id="FNCV01000001">
    <property type="protein sequence ID" value="SDG35979.1"/>
    <property type="molecule type" value="Genomic_DNA"/>
</dbReference>
<evidence type="ECO:0000313" key="11">
    <source>
        <dbReference type="Proteomes" id="UP000217076"/>
    </source>
</evidence>
<dbReference type="GO" id="GO:0000156">
    <property type="term" value="F:phosphorelay response regulator activity"/>
    <property type="evidence" value="ECO:0007669"/>
    <property type="project" value="TreeGrafter"/>
</dbReference>
<feature type="domain" description="OmpR/PhoB-type" evidence="9">
    <location>
        <begin position="144"/>
        <end position="240"/>
    </location>
</feature>
<evidence type="ECO:0000259" key="8">
    <source>
        <dbReference type="PROSITE" id="PS50110"/>
    </source>
</evidence>
<evidence type="ECO:0000256" key="2">
    <source>
        <dbReference type="ARBA" id="ARBA00023012"/>
    </source>
</evidence>
<dbReference type="SMART" id="SM00862">
    <property type="entry name" value="Trans_reg_C"/>
    <property type="match status" value="1"/>
</dbReference>
<dbReference type="InterPro" id="IPR039420">
    <property type="entry name" value="WalR-like"/>
</dbReference>
<dbReference type="Pfam" id="PF00072">
    <property type="entry name" value="Response_reg"/>
    <property type="match status" value="1"/>
</dbReference>
<gene>
    <name evidence="10" type="ORF">SAMN05421742_10131</name>
</gene>
<keyword evidence="5" id="KW-0804">Transcription</keyword>
<dbReference type="GO" id="GO:0006355">
    <property type="term" value="P:regulation of DNA-templated transcription"/>
    <property type="evidence" value="ECO:0007669"/>
    <property type="project" value="InterPro"/>
</dbReference>
<feature type="DNA-binding region" description="OmpR/PhoB-type" evidence="7">
    <location>
        <begin position="144"/>
        <end position="240"/>
    </location>
</feature>
<dbReference type="AlphaFoldDB" id="A0A1G7TMS6"/>
<dbReference type="GO" id="GO:0000976">
    <property type="term" value="F:transcription cis-regulatory region binding"/>
    <property type="evidence" value="ECO:0007669"/>
    <property type="project" value="TreeGrafter"/>
</dbReference>
<evidence type="ECO:0000256" key="7">
    <source>
        <dbReference type="PROSITE-ProRule" id="PRU01091"/>
    </source>
</evidence>
<dbReference type="PROSITE" id="PS51755">
    <property type="entry name" value="OMPR_PHOB"/>
    <property type="match status" value="1"/>
</dbReference>
<dbReference type="InterPro" id="IPR001867">
    <property type="entry name" value="OmpR/PhoB-type_DNA-bd"/>
</dbReference>
<dbReference type="PANTHER" id="PTHR48111:SF4">
    <property type="entry name" value="DNA-BINDING DUAL TRANSCRIPTIONAL REGULATOR OMPR"/>
    <property type="match status" value="1"/>
</dbReference>
<dbReference type="Gene3D" id="1.10.10.10">
    <property type="entry name" value="Winged helix-like DNA-binding domain superfamily/Winged helix DNA-binding domain"/>
    <property type="match status" value="1"/>
</dbReference>
<keyword evidence="3" id="KW-0805">Transcription regulation</keyword>
<dbReference type="Gene3D" id="6.10.250.690">
    <property type="match status" value="1"/>
</dbReference>
<evidence type="ECO:0000256" key="3">
    <source>
        <dbReference type="ARBA" id="ARBA00023015"/>
    </source>
</evidence>
<dbReference type="SUPFAM" id="SSF46894">
    <property type="entry name" value="C-terminal effector domain of the bipartite response regulators"/>
    <property type="match status" value="1"/>
</dbReference>
<evidence type="ECO:0000256" key="1">
    <source>
        <dbReference type="ARBA" id="ARBA00022553"/>
    </source>
</evidence>
<keyword evidence="11" id="KW-1185">Reference proteome</keyword>
<dbReference type="GO" id="GO:0032993">
    <property type="term" value="C:protein-DNA complex"/>
    <property type="evidence" value="ECO:0007669"/>
    <property type="project" value="TreeGrafter"/>
</dbReference>
<keyword evidence="2" id="KW-0902">Two-component regulatory system</keyword>
<dbReference type="RefSeq" id="WP_092613913.1">
    <property type="nucleotide sequence ID" value="NZ_FNCV01000001.1"/>
</dbReference>
<evidence type="ECO:0000256" key="4">
    <source>
        <dbReference type="ARBA" id="ARBA00023125"/>
    </source>
</evidence>
<feature type="domain" description="Response regulatory" evidence="8">
    <location>
        <begin position="13"/>
        <end position="133"/>
    </location>
</feature>
<dbReference type="SUPFAM" id="SSF52172">
    <property type="entry name" value="CheY-like"/>
    <property type="match status" value="1"/>
</dbReference>
<dbReference type="InterPro" id="IPR036388">
    <property type="entry name" value="WH-like_DNA-bd_sf"/>
</dbReference>
<dbReference type="STRING" id="83401.SAMN05421742_10131"/>
<keyword evidence="1 6" id="KW-0597">Phosphoprotein</keyword>
<accession>A0A1G7TMS6</accession>
<dbReference type="Pfam" id="PF00486">
    <property type="entry name" value="Trans_reg_C"/>
    <property type="match status" value="1"/>
</dbReference>
<sequence>MTTRDLLGDLRHHILVVDDDRRLRRLLSDYLSGEGFMVSTAADAAEARAHLAALTFDLVVLDIMMPGESGLEVAAALRAEEADPGAPPPVPILLLTAMAEPEDRIRGLEVGVDDYLTKPFEPRELLLRINAILRRLPRPAAAPAAPLRFGALTFDPTAELLSGATGAVHLTAAELNLLAVLARHNGETISRDELAEATGNAANPRAVDVQVTRLRKKIEPDPRLPRYLLTVRGQGYRLRPGE</sequence>
<dbReference type="CDD" id="cd00383">
    <property type="entry name" value="trans_reg_C"/>
    <property type="match status" value="1"/>
</dbReference>